<keyword evidence="2" id="KW-1185">Reference proteome</keyword>
<proteinExistence type="predicted"/>
<comment type="caution">
    <text evidence="1">The sequence shown here is derived from an EMBL/GenBank/DDBJ whole genome shotgun (WGS) entry which is preliminary data.</text>
</comment>
<dbReference type="EMBL" id="JAJSOF020000031">
    <property type="protein sequence ID" value="KAJ4430623.1"/>
    <property type="molecule type" value="Genomic_DNA"/>
</dbReference>
<reference evidence="1 2" key="1">
    <citation type="journal article" date="2022" name="Allergy">
        <title>Genome assembly and annotation of Periplaneta americana reveal a comprehensive cockroach allergen profile.</title>
        <authorList>
            <person name="Wang L."/>
            <person name="Xiong Q."/>
            <person name="Saelim N."/>
            <person name="Wang L."/>
            <person name="Nong W."/>
            <person name="Wan A.T."/>
            <person name="Shi M."/>
            <person name="Liu X."/>
            <person name="Cao Q."/>
            <person name="Hui J.H.L."/>
            <person name="Sookrung N."/>
            <person name="Leung T.F."/>
            <person name="Tungtrongchitr A."/>
            <person name="Tsui S.K.W."/>
        </authorList>
    </citation>
    <scope>NUCLEOTIDE SEQUENCE [LARGE SCALE GENOMIC DNA]</scope>
    <source>
        <strain evidence="1">PWHHKU_190912</strain>
    </source>
</reference>
<dbReference type="Proteomes" id="UP001148838">
    <property type="component" value="Unassembled WGS sequence"/>
</dbReference>
<evidence type="ECO:0000313" key="2">
    <source>
        <dbReference type="Proteomes" id="UP001148838"/>
    </source>
</evidence>
<organism evidence="1 2">
    <name type="scientific">Periplaneta americana</name>
    <name type="common">American cockroach</name>
    <name type="synonym">Blatta americana</name>
    <dbReference type="NCBI Taxonomy" id="6978"/>
    <lineage>
        <taxon>Eukaryota</taxon>
        <taxon>Metazoa</taxon>
        <taxon>Ecdysozoa</taxon>
        <taxon>Arthropoda</taxon>
        <taxon>Hexapoda</taxon>
        <taxon>Insecta</taxon>
        <taxon>Pterygota</taxon>
        <taxon>Neoptera</taxon>
        <taxon>Polyneoptera</taxon>
        <taxon>Dictyoptera</taxon>
        <taxon>Blattodea</taxon>
        <taxon>Blattoidea</taxon>
        <taxon>Blattidae</taxon>
        <taxon>Blattinae</taxon>
        <taxon>Periplaneta</taxon>
    </lineage>
</organism>
<evidence type="ECO:0000313" key="1">
    <source>
        <dbReference type="EMBL" id="KAJ4430623.1"/>
    </source>
</evidence>
<name>A0ABQ8S9J5_PERAM</name>
<gene>
    <name evidence="1" type="ORF">ANN_19212</name>
</gene>
<accession>A0ABQ8S9J5</accession>
<protein>
    <recommendedName>
        <fullName evidence="3">Per a allergen</fullName>
    </recommendedName>
</protein>
<evidence type="ECO:0008006" key="3">
    <source>
        <dbReference type="Google" id="ProtNLM"/>
    </source>
</evidence>
<sequence length="119" mass="13229">MSHLRTSFGKGKEEGAVPPQNFSLSFSLELEVKIPLSREDIARAVTLLEDGRSISFVSALGRPNISYANSVNSVPITDNKNQAISGLHLPGMTDFWFSMSYEIVTRSWLKPEIFLKNVV</sequence>